<dbReference type="Proteomes" id="UP001172386">
    <property type="component" value="Unassembled WGS sequence"/>
</dbReference>
<evidence type="ECO:0000313" key="1">
    <source>
        <dbReference type="EMBL" id="KAJ9651583.1"/>
    </source>
</evidence>
<dbReference type="EMBL" id="JAPDRQ010000247">
    <property type="protein sequence ID" value="KAJ9651583.1"/>
    <property type="molecule type" value="Genomic_DNA"/>
</dbReference>
<name>A0ACC2ZVC5_9EURO</name>
<proteinExistence type="predicted"/>
<gene>
    <name evidence="1" type="ORF">H2198_009138</name>
</gene>
<sequence>MSAIATAASLDHLVLTVKDLDASVAFYEKYLGMKHAPFTSKGEQRHALSFGTQKINLHVSGKEFEPKAANVQPGSGDLCFLIQDKVDEVLDRLKADGVHVLEGGKVVNRTGARGKLCSVYIRDPDGNLIEYAVGPALQKFASQF</sequence>
<keyword evidence="2" id="KW-1185">Reference proteome</keyword>
<accession>A0ACC2ZVC5</accession>
<evidence type="ECO:0000313" key="2">
    <source>
        <dbReference type="Proteomes" id="UP001172386"/>
    </source>
</evidence>
<reference evidence="1" key="1">
    <citation type="submission" date="2022-10" db="EMBL/GenBank/DDBJ databases">
        <title>Culturing micro-colonial fungi from biological soil crusts in the Mojave desert and describing Neophaeococcomyces mojavensis, and introducing the new genera and species Taxawa tesnikishii.</title>
        <authorList>
            <person name="Kurbessoian T."/>
            <person name="Stajich J.E."/>
        </authorList>
    </citation>
    <scope>NUCLEOTIDE SEQUENCE</scope>
    <source>
        <strain evidence="1">JES_112</strain>
    </source>
</reference>
<protein>
    <submittedName>
        <fullName evidence="1">Uncharacterized protein</fullName>
    </submittedName>
</protein>
<comment type="caution">
    <text evidence="1">The sequence shown here is derived from an EMBL/GenBank/DDBJ whole genome shotgun (WGS) entry which is preliminary data.</text>
</comment>
<organism evidence="1 2">
    <name type="scientific">Neophaeococcomyces mojaviensis</name>
    <dbReference type="NCBI Taxonomy" id="3383035"/>
    <lineage>
        <taxon>Eukaryota</taxon>
        <taxon>Fungi</taxon>
        <taxon>Dikarya</taxon>
        <taxon>Ascomycota</taxon>
        <taxon>Pezizomycotina</taxon>
        <taxon>Eurotiomycetes</taxon>
        <taxon>Chaetothyriomycetidae</taxon>
        <taxon>Chaetothyriales</taxon>
        <taxon>Chaetothyriales incertae sedis</taxon>
        <taxon>Neophaeococcomyces</taxon>
    </lineage>
</organism>